<dbReference type="Pfam" id="PF00868">
    <property type="entry name" value="Transglut_N"/>
    <property type="match status" value="1"/>
</dbReference>
<dbReference type="InterPro" id="IPR050779">
    <property type="entry name" value="Transglutaminase"/>
</dbReference>
<dbReference type="SMART" id="SM00460">
    <property type="entry name" value="TGc"/>
    <property type="match status" value="1"/>
</dbReference>
<evidence type="ECO:0000313" key="4">
    <source>
        <dbReference type="EMBL" id="CAG7834007.1"/>
    </source>
</evidence>
<comment type="similarity">
    <text evidence="1">Belongs to the transglutaminase superfamily. Transglutaminase family.</text>
</comment>
<dbReference type="Pfam" id="PF00927">
    <property type="entry name" value="Transglut_C"/>
    <property type="match status" value="1"/>
</dbReference>
<keyword evidence="5" id="KW-1185">Reference proteome</keyword>
<evidence type="ECO:0000259" key="3">
    <source>
        <dbReference type="SMART" id="SM00460"/>
    </source>
</evidence>
<dbReference type="FunFam" id="2.60.40.10:FF:000090">
    <property type="entry name" value="Protein-glutamine gamma-glutamyltransferase 2"/>
    <property type="match status" value="1"/>
</dbReference>
<dbReference type="InterPro" id="IPR002931">
    <property type="entry name" value="Transglutaminase-like"/>
</dbReference>
<dbReference type="InterPro" id="IPR008958">
    <property type="entry name" value="Transglutaminase_C"/>
</dbReference>
<feature type="compositionally biased region" description="Low complexity" evidence="2">
    <location>
        <begin position="128"/>
        <end position="138"/>
    </location>
</feature>
<dbReference type="GO" id="GO:0003810">
    <property type="term" value="F:protein-glutamine gamma-glutamyltransferase activity"/>
    <property type="evidence" value="ECO:0007669"/>
    <property type="project" value="InterPro"/>
</dbReference>
<dbReference type="EMBL" id="CAJVCH010570084">
    <property type="protein sequence ID" value="CAG7834007.1"/>
    <property type="molecule type" value="Genomic_DNA"/>
</dbReference>
<reference evidence="4" key="1">
    <citation type="submission" date="2021-06" db="EMBL/GenBank/DDBJ databases">
        <authorList>
            <person name="Hodson N. C."/>
            <person name="Mongue J. A."/>
            <person name="Jaron S. K."/>
        </authorList>
    </citation>
    <scope>NUCLEOTIDE SEQUENCE</scope>
</reference>
<dbReference type="Proteomes" id="UP000708208">
    <property type="component" value="Unassembled WGS sequence"/>
</dbReference>
<comment type="caution">
    <text evidence="4">The sequence shown here is derived from an EMBL/GenBank/DDBJ whole genome shotgun (WGS) entry which is preliminary data.</text>
</comment>
<feature type="compositionally biased region" description="Low complexity" evidence="2">
    <location>
        <begin position="34"/>
        <end position="46"/>
    </location>
</feature>
<name>A0A8J2LPG9_9HEXA</name>
<proteinExistence type="inferred from homology"/>
<feature type="region of interest" description="Disordered" evidence="2">
    <location>
        <begin position="119"/>
        <end position="147"/>
    </location>
</feature>
<protein>
    <recommendedName>
        <fullName evidence="3">Transglutaminase-like domain-containing protein</fullName>
    </recommendedName>
</protein>
<dbReference type="PANTHER" id="PTHR11590">
    <property type="entry name" value="PROTEIN-GLUTAMINE GAMMA-GLUTAMYLTRANSFERASE"/>
    <property type="match status" value="1"/>
</dbReference>
<dbReference type="OrthoDB" id="437511at2759"/>
<evidence type="ECO:0000256" key="2">
    <source>
        <dbReference type="SAM" id="MobiDB-lite"/>
    </source>
</evidence>
<feature type="region of interest" description="Disordered" evidence="2">
    <location>
        <begin position="1"/>
        <end position="52"/>
    </location>
</feature>
<gene>
    <name evidence="4" type="ORF">AFUS01_LOCUS43557</name>
</gene>
<dbReference type="AlphaFoldDB" id="A0A8J2LPG9"/>
<dbReference type="InterPro" id="IPR001102">
    <property type="entry name" value="Transglutaminase_N"/>
</dbReference>
<feature type="domain" description="Transglutaminase-like" evidence="3">
    <location>
        <begin position="458"/>
        <end position="546"/>
    </location>
</feature>
<evidence type="ECO:0000313" key="5">
    <source>
        <dbReference type="Proteomes" id="UP000708208"/>
    </source>
</evidence>
<evidence type="ECO:0000256" key="1">
    <source>
        <dbReference type="ARBA" id="ARBA00005968"/>
    </source>
</evidence>
<organism evidence="4 5">
    <name type="scientific">Allacma fusca</name>
    <dbReference type="NCBI Taxonomy" id="39272"/>
    <lineage>
        <taxon>Eukaryota</taxon>
        <taxon>Metazoa</taxon>
        <taxon>Ecdysozoa</taxon>
        <taxon>Arthropoda</taxon>
        <taxon>Hexapoda</taxon>
        <taxon>Collembola</taxon>
        <taxon>Symphypleona</taxon>
        <taxon>Sminthuridae</taxon>
        <taxon>Allacma</taxon>
    </lineage>
</organism>
<accession>A0A8J2LPG9</accession>
<sequence>MSGTYSPIPFPVTRRDSEIRRGSLTLQAAERRGSATPSPIPTTIAPVETRERRDSVRVEIVDDNSSTRRVNSFDQDLQRLKINDSRKRPSSTNFEDSNAAAFSLYITNRVNRVVEDYQRNKQEEQRQRQSQNINQDQQGFPNSPQQLSLRRPLASFTSLSSQRSGSYAQLSNNPYQPGYGPVEQIEWFPRDNAREHRTDRYEIINNVATKRSSPVFRRGQTFFMALKLSSRKVDLAQQPLLVVLNFGSNPTIGKSTKVALTVTGEREFVQLDKSEWDIRLHNQEGNTLTLQFSVPSTALVGVWQYEIHHNNDIFYGREDIYILFNPYCTDDPVYVDNEQFRREYIHSETGKLYRGVAKNQRSYKWVYGQFDASILPLTVLLLDRFTEGNRNIIDYSQRGSPVFVVRALANLMYSRNAGPLREASLTAPETTAFDSYSYTGSQSILDRLIENRFQPITTDNQSYIASALFVTFCRALGIPARSITTYRAPIDKTTLSVDQYWGGVEEDATGNDLYEAYQCINDVFFRRDDLVAATSYVGWQAVDPNSSGRGPAPAEAIRRGEIGLNYDIFYFYSLFNSQFRHFYSNTYPETVVSDDIGRLIITKKCDRDEDDDDHEDVTHLYKKKDGSDDEKLAVVSAIKGLGSRRGSSLRQQDLLATRNDDLIVDWLSNTASYGQNLQVSLSLQNVASELRTLVVNFFARPVYRGVVGRKIKHFKRQLTLQPLQRESLALDLHLQEYQDRLDDDYLIRFYASIFVKETNQFWAGDDDVTLSTPKINIQTRTVAQVDNECHVNFSMVNPLSVSLTDCYLFYESGGITNPVYRKIKDIKPGEMLNVNEQLTPRKSGDSRLVAVFNSRQLRNVQGSKIITVRE</sequence>
<dbReference type="PANTHER" id="PTHR11590:SF52">
    <property type="entry name" value="HEMOCYTE PROTEIN-GLUTAMINE GAMMA-GLUTAMYLTRANSFERASE-LIKE PROTEIN"/>
    <property type="match status" value="1"/>
</dbReference>